<evidence type="ECO:0000256" key="2">
    <source>
        <dbReference type="ARBA" id="ARBA00022969"/>
    </source>
</evidence>
<feature type="region of interest" description="Disordered" evidence="6">
    <location>
        <begin position="435"/>
        <end position="477"/>
    </location>
</feature>
<feature type="compositionally biased region" description="Polar residues" evidence="6">
    <location>
        <begin position="198"/>
        <end position="210"/>
    </location>
</feature>
<dbReference type="GO" id="GO:0030435">
    <property type="term" value="P:sporulation resulting in formation of a cellular spore"/>
    <property type="evidence" value="ECO:0007669"/>
    <property type="project" value="UniProtKB-KW"/>
</dbReference>
<dbReference type="Pfam" id="PF11754">
    <property type="entry name" value="Velvet"/>
    <property type="match status" value="1"/>
</dbReference>
<feature type="compositionally biased region" description="Polar residues" evidence="6">
    <location>
        <begin position="450"/>
        <end position="469"/>
    </location>
</feature>
<dbReference type="GeneID" id="91086322"/>
<feature type="compositionally biased region" description="Low complexity" evidence="6">
    <location>
        <begin position="374"/>
        <end position="391"/>
    </location>
</feature>
<keyword evidence="9" id="KW-1185">Reference proteome</keyword>
<keyword evidence="2" id="KW-0749">Sporulation</keyword>
<dbReference type="EMBL" id="CP143785">
    <property type="protein sequence ID" value="WVN86935.1"/>
    <property type="molecule type" value="Genomic_DNA"/>
</dbReference>
<keyword evidence="4" id="KW-0804">Transcription</keyword>
<dbReference type="InterPro" id="IPR037525">
    <property type="entry name" value="Velvet_dom"/>
</dbReference>
<organism evidence="8 9">
    <name type="scientific">Cryptococcus depauperatus CBS 7841</name>
    <dbReference type="NCBI Taxonomy" id="1295531"/>
    <lineage>
        <taxon>Eukaryota</taxon>
        <taxon>Fungi</taxon>
        <taxon>Dikarya</taxon>
        <taxon>Basidiomycota</taxon>
        <taxon>Agaricomycotina</taxon>
        <taxon>Tremellomycetes</taxon>
        <taxon>Tremellales</taxon>
        <taxon>Cryptococcaceae</taxon>
        <taxon>Cryptococcus</taxon>
    </lineage>
</organism>
<dbReference type="Proteomes" id="UP000094043">
    <property type="component" value="Chromosome 2"/>
</dbReference>
<accession>A0AAJ8LZA2</accession>
<feature type="region of interest" description="Disordered" evidence="6">
    <location>
        <begin position="318"/>
        <end position="357"/>
    </location>
</feature>
<feature type="compositionally biased region" description="Low complexity" evidence="6">
    <location>
        <begin position="345"/>
        <end position="357"/>
    </location>
</feature>
<protein>
    <recommendedName>
        <fullName evidence="7">Velvet domain-containing protein</fullName>
    </recommendedName>
</protein>
<evidence type="ECO:0000256" key="3">
    <source>
        <dbReference type="ARBA" id="ARBA00023015"/>
    </source>
</evidence>
<sequence length="498" mass="53984">MVYKTGVFTYLDRRPIDPPPIVEIIASDRAIGTEQLLESTAFFVKVAIVTCTSVPLSSPSSPTQTPFSSKPLSHCRSVYSPVKTPLGADAITGEIVQTPEKLRLLDGRTAALCVFAKISVRVPGTFRLKFTLYEISEAGIVEIVHGVSKPFEVFSPKLFQGMHESTPLTRHLAAQGLKVKLRTDTGAGRANNKRRRVSSAQSYSTPSANSIKLLPPLTIQSSQPPKKSEKPSPRLLKLTQAPQDHNLDNNLKMRRVVSEKPKSLFGLFGRDEILKPELIKSSSSPILGKRRFGDDGLDLPFKVSAYHGDWSMPPPSTDLSAFSLSRPQGGKLSSVSMTSADTPRLSSHSSSSSSSLSSSLSTSLSSAFFAPNRSMSSNSTQTPYSSTSTQSVIPARSSIRVGDDGVPILPPPASFGQQGQLEFMPPTVHQVLGEAPQRGRRGSGPHILERSSSPVNRISTTSQRLNQYNPPMLGELRTMSPMILPPLRSLSQAHPEYN</sequence>
<evidence type="ECO:0000256" key="4">
    <source>
        <dbReference type="ARBA" id="ARBA00023163"/>
    </source>
</evidence>
<dbReference type="InterPro" id="IPR021740">
    <property type="entry name" value="Velvet"/>
</dbReference>
<comment type="subcellular location">
    <subcellularLocation>
        <location evidence="1">Nucleus</location>
    </subcellularLocation>
</comment>
<evidence type="ECO:0000256" key="6">
    <source>
        <dbReference type="SAM" id="MobiDB-lite"/>
    </source>
</evidence>
<feature type="region of interest" description="Disordered" evidence="6">
    <location>
        <begin position="370"/>
        <end position="393"/>
    </location>
</feature>
<evidence type="ECO:0000313" key="9">
    <source>
        <dbReference type="Proteomes" id="UP000094043"/>
    </source>
</evidence>
<dbReference type="GO" id="GO:0005634">
    <property type="term" value="C:nucleus"/>
    <property type="evidence" value="ECO:0007669"/>
    <property type="project" value="UniProtKB-SubCell"/>
</dbReference>
<dbReference type="PANTHER" id="PTHR33572">
    <property type="entry name" value="SPORE DEVELOPMENT REGULATOR VOSA"/>
    <property type="match status" value="1"/>
</dbReference>
<evidence type="ECO:0000313" key="8">
    <source>
        <dbReference type="EMBL" id="WVN86935.1"/>
    </source>
</evidence>
<dbReference type="RefSeq" id="XP_066067635.1">
    <property type="nucleotide sequence ID" value="XM_066211538.1"/>
</dbReference>
<reference evidence="8" key="1">
    <citation type="submission" date="2016-06" db="EMBL/GenBank/DDBJ databases">
        <authorList>
            <person name="Cuomo C."/>
            <person name="Litvintseva A."/>
            <person name="Heitman J."/>
            <person name="Chen Y."/>
            <person name="Sun S."/>
            <person name="Springer D."/>
            <person name="Dromer F."/>
            <person name="Young S."/>
            <person name="Zeng Q."/>
            <person name="Chapman S."/>
            <person name="Gujja S."/>
            <person name="Saif S."/>
            <person name="Birren B."/>
        </authorList>
    </citation>
    <scope>NUCLEOTIDE SEQUENCE</scope>
    <source>
        <strain evidence="8">CBS 7841</strain>
    </source>
</reference>
<name>A0AAJ8LZA2_9TREE</name>
<reference evidence="8" key="3">
    <citation type="submission" date="2024-01" db="EMBL/GenBank/DDBJ databases">
        <authorList>
            <person name="Coelho M.A."/>
            <person name="David-Palma M."/>
            <person name="Shea T."/>
            <person name="Sun S."/>
            <person name="Cuomo C.A."/>
            <person name="Heitman J."/>
        </authorList>
    </citation>
    <scope>NUCLEOTIDE SEQUENCE</scope>
    <source>
        <strain evidence="8">CBS 7841</strain>
    </source>
</reference>
<gene>
    <name evidence="8" type="ORF">L203_102110</name>
</gene>
<feature type="region of interest" description="Disordered" evidence="6">
    <location>
        <begin position="183"/>
        <end position="233"/>
    </location>
</feature>
<evidence type="ECO:0000259" key="7">
    <source>
        <dbReference type="PROSITE" id="PS51821"/>
    </source>
</evidence>
<evidence type="ECO:0000256" key="1">
    <source>
        <dbReference type="ARBA" id="ARBA00004123"/>
    </source>
</evidence>
<proteinExistence type="predicted"/>
<dbReference type="InterPro" id="IPR038491">
    <property type="entry name" value="Velvet_dom_sf"/>
</dbReference>
<keyword evidence="3" id="KW-0805">Transcription regulation</keyword>
<evidence type="ECO:0000256" key="5">
    <source>
        <dbReference type="ARBA" id="ARBA00023242"/>
    </source>
</evidence>
<dbReference type="PANTHER" id="PTHR33572:SF18">
    <property type="entry name" value="SPORE DEVELOPMENT REGULATOR VOSA"/>
    <property type="match status" value="1"/>
</dbReference>
<dbReference type="KEGG" id="cdep:91086322"/>
<feature type="compositionally biased region" description="Polar residues" evidence="6">
    <location>
        <begin position="318"/>
        <end position="341"/>
    </location>
</feature>
<feature type="domain" description="Velvet" evidence="7">
    <location>
        <begin position="1"/>
        <end position="182"/>
    </location>
</feature>
<dbReference type="Gene3D" id="2.60.40.3960">
    <property type="entry name" value="Velvet domain"/>
    <property type="match status" value="1"/>
</dbReference>
<dbReference type="PROSITE" id="PS51821">
    <property type="entry name" value="VELVET"/>
    <property type="match status" value="1"/>
</dbReference>
<keyword evidence="5" id="KW-0539">Nucleus</keyword>
<dbReference type="AlphaFoldDB" id="A0AAJ8LZA2"/>
<reference evidence="8" key="2">
    <citation type="journal article" date="2022" name="Elife">
        <title>Obligate sexual reproduction of a homothallic fungus closely related to the Cryptococcus pathogenic species complex.</title>
        <authorList>
            <person name="Passer A.R."/>
            <person name="Clancey S.A."/>
            <person name="Shea T."/>
            <person name="David-Palma M."/>
            <person name="Averette A.F."/>
            <person name="Boekhout T."/>
            <person name="Porcel B.M."/>
            <person name="Nowrousian M."/>
            <person name="Cuomo C.A."/>
            <person name="Sun S."/>
            <person name="Heitman J."/>
            <person name="Coelho M.A."/>
        </authorList>
    </citation>
    <scope>NUCLEOTIDE SEQUENCE</scope>
    <source>
        <strain evidence="8">CBS 7841</strain>
    </source>
</reference>